<name>A0A9X1THT0_9BACT</name>
<dbReference type="Proteomes" id="UP001139000">
    <property type="component" value="Unassembled WGS sequence"/>
</dbReference>
<dbReference type="EMBL" id="JAJTTC010000010">
    <property type="protein sequence ID" value="MCF0065110.1"/>
    <property type="molecule type" value="Genomic_DNA"/>
</dbReference>
<keyword evidence="1" id="KW-1133">Transmembrane helix</keyword>
<sequence length="411" mass="46045">MSDQEPESKRMIDQLWEYTEPYRPGAWEHFERLRDKQKRKRRVVTFWLNAAAVLVFFGTAILVYQLMHRGKTAENAIAVNQVRNDRVPGKENLEKLSSSANTGSVISSLDLGQVNRKKERIAAGTHSRQSFKKASLITMSEYQPANEIAMTDQTTKQEIASPNFLQSRLFRVQNVHFSKLYIPIRQQHSESATRLPNHIRFGLTVSQQSNQAAGTRPELNYGIGGALYFPVTQKMVFVTGTSASKQSLHVEKDIVASTPLNGLPQLERARYQWFNVEVPMHMQYSLRTFKKAAITAVGGFSVVGSVGQISDYLYKTSRTITTVTETAGGPVVVSTQTVEDFSSVTEDNKKASWVFGGALYFGLGFNYQMKDYGLGIEPYVKYPIGPVTAEKLQLTSLGVQLRLTGLISKPR</sequence>
<protein>
    <recommendedName>
        <fullName evidence="4">Outer membrane protein beta-barrel domain-containing protein</fullName>
    </recommendedName>
</protein>
<proteinExistence type="predicted"/>
<keyword evidence="1" id="KW-0812">Transmembrane</keyword>
<evidence type="ECO:0000256" key="1">
    <source>
        <dbReference type="SAM" id="Phobius"/>
    </source>
</evidence>
<accession>A0A9X1THT0</accession>
<keyword evidence="1" id="KW-0472">Membrane</keyword>
<dbReference type="AlphaFoldDB" id="A0A9X1THT0"/>
<dbReference type="RefSeq" id="WP_234658089.1">
    <property type="nucleotide sequence ID" value="NZ_CP094997.1"/>
</dbReference>
<gene>
    <name evidence="2" type="ORF">LXM26_26590</name>
</gene>
<organism evidence="2 3">
    <name type="scientific">Dyadobacter chenwenxiniae</name>
    <dbReference type="NCBI Taxonomy" id="2906456"/>
    <lineage>
        <taxon>Bacteria</taxon>
        <taxon>Pseudomonadati</taxon>
        <taxon>Bacteroidota</taxon>
        <taxon>Cytophagia</taxon>
        <taxon>Cytophagales</taxon>
        <taxon>Spirosomataceae</taxon>
        <taxon>Dyadobacter</taxon>
    </lineage>
</organism>
<evidence type="ECO:0000313" key="2">
    <source>
        <dbReference type="EMBL" id="MCF0065110.1"/>
    </source>
</evidence>
<feature type="transmembrane region" description="Helical" evidence="1">
    <location>
        <begin position="44"/>
        <end position="67"/>
    </location>
</feature>
<reference evidence="2" key="1">
    <citation type="submission" date="2021-12" db="EMBL/GenBank/DDBJ databases">
        <title>Novel species in genus Dyadobacter.</title>
        <authorList>
            <person name="Ma C."/>
        </authorList>
    </citation>
    <scope>NUCLEOTIDE SEQUENCE</scope>
    <source>
        <strain evidence="2">LJ419</strain>
    </source>
</reference>
<evidence type="ECO:0000313" key="3">
    <source>
        <dbReference type="Proteomes" id="UP001139000"/>
    </source>
</evidence>
<evidence type="ECO:0008006" key="4">
    <source>
        <dbReference type="Google" id="ProtNLM"/>
    </source>
</evidence>
<comment type="caution">
    <text evidence="2">The sequence shown here is derived from an EMBL/GenBank/DDBJ whole genome shotgun (WGS) entry which is preliminary data.</text>
</comment>
<keyword evidence="3" id="KW-1185">Reference proteome</keyword>